<evidence type="ECO:0000313" key="2">
    <source>
        <dbReference type="Proteomes" id="UP001557484"/>
    </source>
</evidence>
<dbReference type="PANTHER" id="PTHR39456">
    <property type="entry name" value="METAL-DEPENDENT HYDROLASE"/>
    <property type="match status" value="1"/>
</dbReference>
<accession>A0ABV3TVJ2</accession>
<dbReference type="Pfam" id="PF10118">
    <property type="entry name" value="Metal_hydrol"/>
    <property type="match status" value="1"/>
</dbReference>
<proteinExistence type="predicted"/>
<dbReference type="EMBL" id="JBFRYB010000001">
    <property type="protein sequence ID" value="MEX1665291.1"/>
    <property type="molecule type" value="Genomic_DNA"/>
</dbReference>
<dbReference type="RefSeq" id="WP_368375397.1">
    <property type="nucleotide sequence ID" value="NZ_JBFRYB010000001.1"/>
</dbReference>
<reference evidence="1 2" key="1">
    <citation type="journal article" date="2011" name="Int. J. Syst. Evol. Microbiol.">
        <title>Zhongshania antarctica gen. nov., sp. nov. and Zhongshania guokunii sp. nov., gammaproteobacteria respectively isolated from coastal attached (fast) ice and surface seawater of the Antarctic.</title>
        <authorList>
            <person name="Li H.J."/>
            <person name="Zhang X.Y."/>
            <person name="Chen C.X."/>
            <person name="Zhang Y.J."/>
            <person name="Gao Z.M."/>
            <person name="Yu Y."/>
            <person name="Chen X.L."/>
            <person name="Chen B."/>
            <person name="Zhang Y.Z."/>
        </authorList>
    </citation>
    <scope>NUCLEOTIDE SEQUENCE [LARGE SCALE GENOMIC DNA]</scope>
    <source>
        <strain evidence="1 2">R06B22</strain>
    </source>
</reference>
<gene>
    <name evidence="1" type="ORF">AB4875_07305</name>
</gene>
<comment type="caution">
    <text evidence="1">The sequence shown here is derived from an EMBL/GenBank/DDBJ whole genome shotgun (WGS) entry which is preliminary data.</text>
</comment>
<organism evidence="1 2">
    <name type="scientific">Zhongshania arctica</name>
    <dbReference type="NCBI Taxonomy" id="3238302"/>
    <lineage>
        <taxon>Bacteria</taxon>
        <taxon>Pseudomonadati</taxon>
        <taxon>Pseudomonadota</taxon>
        <taxon>Gammaproteobacteria</taxon>
        <taxon>Cellvibrionales</taxon>
        <taxon>Spongiibacteraceae</taxon>
        <taxon>Zhongshania</taxon>
    </lineage>
</organism>
<dbReference type="PANTHER" id="PTHR39456:SF1">
    <property type="entry name" value="METAL-DEPENDENT HYDROLASE"/>
    <property type="match status" value="1"/>
</dbReference>
<sequence length="294" mass="33762">MSNSGIPLDDLNQTQTISQTPFDIPVRRDLEWDFSQVERQFVEGDIFLSYLYAAFSCGATPIESFFIKSLKPTLDSIVGDDKLKRDVDAMIKQEALHSSTHRKFNNRLKELGYDIDGATQYFDNKLKEMVAGFTPIDQLGFVSAAEHGLYSFAMILLNDRAMQAQIHPQARRLFVWHFMEEAEHGAVSHDQYRYFMGNAYSHRMKTALRASQHVFNLVDGALDIFAEGFGHSRSVKNRIALLKYQWATPGIYRQMAVRMAEYMSPSYKLTFGHENTSLIQKYEKEIYAPQNLVV</sequence>
<name>A0ABV3TVJ2_9GAMM</name>
<evidence type="ECO:0000313" key="1">
    <source>
        <dbReference type="EMBL" id="MEX1665291.1"/>
    </source>
</evidence>
<dbReference type="Proteomes" id="UP001557484">
    <property type="component" value="Unassembled WGS sequence"/>
</dbReference>
<dbReference type="InterPro" id="IPR016516">
    <property type="entry name" value="UCP07580"/>
</dbReference>
<protein>
    <submittedName>
        <fullName evidence="1">Metal-dependent hydrolase</fullName>
    </submittedName>
</protein>
<keyword evidence="1" id="KW-0378">Hydrolase</keyword>
<keyword evidence="2" id="KW-1185">Reference proteome</keyword>
<dbReference type="GO" id="GO:0016787">
    <property type="term" value="F:hydrolase activity"/>
    <property type="evidence" value="ECO:0007669"/>
    <property type="project" value="UniProtKB-KW"/>
</dbReference>